<dbReference type="Proteomes" id="UP000541185">
    <property type="component" value="Unassembled WGS sequence"/>
</dbReference>
<comment type="cofactor">
    <cofactor evidence="1">
        <name>FMN</name>
        <dbReference type="ChEBI" id="CHEBI:58210"/>
    </cofactor>
</comment>
<name>A0A848H4J9_9BURK</name>
<dbReference type="SUPFAM" id="SSF50475">
    <property type="entry name" value="FMN-binding split barrel"/>
    <property type="match status" value="1"/>
</dbReference>
<dbReference type="PANTHER" id="PTHR33798">
    <property type="entry name" value="FLAVOPROTEIN OXYGENASE"/>
    <property type="match status" value="1"/>
</dbReference>
<comment type="similarity">
    <text evidence="4">Belongs to the flavoredoxin family.</text>
</comment>
<dbReference type="PANTHER" id="PTHR33798:SF5">
    <property type="entry name" value="FLAVIN REDUCTASE LIKE DOMAIN-CONTAINING PROTEIN"/>
    <property type="match status" value="1"/>
</dbReference>
<dbReference type="GO" id="GO:0016646">
    <property type="term" value="F:oxidoreductase activity, acting on the CH-NH group of donors, NAD or NADP as acceptor"/>
    <property type="evidence" value="ECO:0007669"/>
    <property type="project" value="UniProtKB-ARBA"/>
</dbReference>
<evidence type="ECO:0000256" key="2">
    <source>
        <dbReference type="ARBA" id="ARBA00022630"/>
    </source>
</evidence>
<keyword evidence="3" id="KW-0288">FMN</keyword>
<comment type="caution">
    <text evidence="6">The sequence shown here is derived from an EMBL/GenBank/DDBJ whole genome shotgun (WGS) entry which is preliminary data.</text>
</comment>
<protein>
    <submittedName>
        <fullName evidence="6">Flavin reductase family protein</fullName>
    </submittedName>
</protein>
<evidence type="ECO:0000256" key="4">
    <source>
        <dbReference type="ARBA" id="ARBA00038054"/>
    </source>
</evidence>
<proteinExistence type="inferred from homology"/>
<dbReference type="Gene3D" id="2.30.110.10">
    <property type="entry name" value="Electron Transport, Fmn-binding Protein, Chain A"/>
    <property type="match status" value="1"/>
</dbReference>
<gene>
    <name evidence="6" type="ORF">HHL11_10395</name>
</gene>
<keyword evidence="7" id="KW-1185">Reference proteome</keyword>
<dbReference type="GO" id="GO:0010181">
    <property type="term" value="F:FMN binding"/>
    <property type="evidence" value="ECO:0007669"/>
    <property type="project" value="InterPro"/>
</dbReference>
<evidence type="ECO:0000313" key="7">
    <source>
        <dbReference type="Proteomes" id="UP000541185"/>
    </source>
</evidence>
<dbReference type="EMBL" id="JABBFX010000001">
    <property type="protein sequence ID" value="NML44160.1"/>
    <property type="molecule type" value="Genomic_DNA"/>
</dbReference>
<organism evidence="6 7">
    <name type="scientific">Ramlibacter agri</name>
    <dbReference type="NCBI Taxonomy" id="2728837"/>
    <lineage>
        <taxon>Bacteria</taxon>
        <taxon>Pseudomonadati</taxon>
        <taxon>Pseudomonadota</taxon>
        <taxon>Betaproteobacteria</taxon>
        <taxon>Burkholderiales</taxon>
        <taxon>Comamonadaceae</taxon>
        <taxon>Ramlibacter</taxon>
    </lineage>
</organism>
<evidence type="ECO:0000256" key="3">
    <source>
        <dbReference type="ARBA" id="ARBA00022643"/>
    </source>
</evidence>
<accession>A0A848H4J9</accession>
<dbReference type="InterPro" id="IPR002563">
    <property type="entry name" value="Flavin_Rdtase-like_dom"/>
</dbReference>
<evidence type="ECO:0000259" key="5">
    <source>
        <dbReference type="SMART" id="SM00903"/>
    </source>
</evidence>
<feature type="domain" description="Flavin reductase like" evidence="5">
    <location>
        <begin position="3"/>
        <end position="149"/>
    </location>
</feature>
<evidence type="ECO:0000313" key="6">
    <source>
        <dbReference type="EMBL" id="NML44160.1"/>
    </source>
</evidence>
<dbReference type="Pfam" id="PF01613">
    <property type="entry name" value="Flavin_Reduct"/>
    <property type="match status" value="1"/>
</dbReference>
<dbReference type="InterPro" id="IPR012349">
    <property type="entry name" value="Split_barrel_FMN-bd"/>
</dbReference>
<sequence>MTSLVVPRPIAWISTQGEDGVANLAPYSHFNNCSANPPIIMFSSNGVKDTLRNIRETGEFVVNMVSHELRQQMRVTSANWPPNASEFEMAGLESAPSRFVRPPRVAQARASMECKLRQVLPMGDCFVVFGDVLCFHVADDVMVDGRVVAERLQPVGKLDGALYSTVTATERLDLPPDMASRVDDYGNAWGKGTR</sequence>
<dbReference type="AlphaFoldDB" id="A0A848H4J9"/>
<keyword evidence="2" id="KW-0285">Flavoprotein</keyword>
<dbReference type="SMART" id="SM00903">
    <property type="entry name" value="Flavin_Reduct"/>
    <property type="match status" value="1"/>
</dbReference>
<evidence type="ECO:0000256" key="1">
    <source>
        <dbReference type="ARBA" id="ARBA00001917"/>
    </source>
</evidence>
<reference evidence="6 7" key="1">
    <citation type="submission" date="2020-04" db="EMBL/GenBank/DDBJ databases">
        <title>Ramlibacter sp. G-1-2-2 isolated from soil.</title>
        <authorList>
            <person name="Dahal R.H."/>
        </authorList>
    </citation>
    <scope>NUCLEOTIDE SEQUENCE [LARGE SCALE GENOMIC DNA]</scope>
    <source>
        <strain evidence="6 7">G-1-2-2</strain>
    </source>
</reference>